<accession>A0A345BUZ1</accession>
<dbReference type="EMBL" id="CP031092">
    <property type="protein sequence ID" value="AXF54772.1"/>
    <property type="molecule type" value="Genomic_DNA"/>
</dbReference>
<dbReference type="SMART" id="SM00450">
    <property type="entry name" value="RHOD"/>
    <property type="match status" value="1"/>
</dbReference>
<keyword evidence="4" id="KW-1185">Reference proteome</keyword>
<evidence type="ECO:0000259" key="2">
    <source>
        <dbReference type="PROSITE" id="PS50206"/>
    </source>
</evidence>
<keyword evidence="1" id="KW-1133">Transmembrane helix</keyword>
<dbReference type="OrthoDB" id="9808735at2"/>
<dbReference type="CDD" id="cd00158">
    <property type="entry name" value="RHOD"/>
    <property type="match status" value="1"/>
</dbReference>
<dbReference type="KEGG" id="rue:DT065_01205"/>
<reference evidence="3 4" key="1">
    <citation type="journal article" date="2018" name="J. Microbiol.">
        <title>Salicibibacter kimchii gen. nov., sp. nov., a moderately halophilic and alkalitolerant bacterium in the family Bacillaceae, isolated from kimchi.</title>
        <authorList>
            <person name="Jang J.Y."/>
            <person name="Oh Y.J."/>
            <person name="Lim S.K."/>
            <person name="Park H.K."/>
            <person name="Lee C."/>
            <person name="Kim J.Y."/>
            <person name="Lee M.A."/>
            <person name="Choi H.J."/>
        </authorList>
    </citation>
    <scope>NUCLEOTIDE SEQUENCE [LARGE SCALE GENOMIC DNA]</scope>
    <source>
        <strain evidence="3 4">NKC1-1</strain>
    </source>
</reference>
<dbReference type="InterPro" id="IPR036873">
    <property type="entry name" value="Rhodanese-like_dom_sf"/>
</dbReference>
<organism evidence="3 4">
    <name type="scientific">Salicibibacter kimchii</name>
    <dbReference type="NCBI Taxonomy" id="2099786"/>
    <lineage>
        <taxon>Bacteria</taxon>
        <taxon>Bacillati</taxon>
        <taxon>Bacillota</taxon>
        <taxon>Bacilli</taxon>
        <taxon>Bacillales</taxon>
        <taxon>Bacillaceae</taxon>
        <taxon>Salicibibacter</taxon>
    </lineage>
</organism>
<proteinExistence type="predicted"/>
<dbReference type="PANTHER" id="PTHR43031:SF18">
    <property type="entry name" value="RHODANESE-RELATED SULFURTRANSFERASES"/>
    <property type="match status" value="1"/>
</dbReference>
<keyword evidence="1" id="KW-0812">Transmembrane</keyword>
<dbReference type="PANTHER" id="PTHR43031">
    <property type="entry name" value="FAD-DEPENDENT OXIDOREDUCTASE"/>
    <property type="match status" value="1"/>
</dbReference>
<gene>
    <name evidence="3" type="ORF">DT065_01205</name>
</gene>
<evidence type="ECO:0000256" key="1">
    <source>
        <dbReference type="SAM" id="Phobius"/>
    </source>
</evidence>
<evidence type="ECO:0000313" key="3">
    <source>
        <dbReference type="EMBL" id="AXF54772.1"/>
    </source>
</evidence>
<name>A0A345BUZ1_9BACI</name>
<dbReference type="Gene3D" id="3.40.250.10">
    <property type="entry name" value="Rhodanese-like domain"/>
    <property type="match status" value="1"/>
</dbReference>
<dbReference type="InterPro" id="IPR001763">
    <property type="entry name" value="Rhodanese-like_dom"/>
</dbReference>
<keyword evidence="1" id="KW-0472">Membrane</keyword>
<evidence type="ECO:0000313" key="4">
    <source>
        <dbReference type="Proteomes" id="UP000252100"/>
    </source>
</evidence>
<feature type="domain" description="Rhodanese" evidence="2">
    <location>
        <begin position="44"/>
        <end position="133"/>
    </location>
</feature>
<dbReference type="Proteomes" id="UP000252100">
    <property type="component" value="Chromosome"/>
</dbReference>
<protein>
    <submittedName>
        <fullName evidence="3">Rhodanese-like domain-containing protein</fullName>
    </submittedName>
</protein>
<dbReference type="PROSITE" id="PS50206">
    <property type="entry name" value="RHODANESE_3"/>
    <property type="match status" value="1"/>
</dbReference>
<dbReference type="AlphaFoldDB" id="A0A345BUZ1"/>
<dbReference type="InterPro" id="IPR050229">
    <property type="entry name" value="GlpE_sulfurtransferase"/>
</dbReference>
<dbReference type="RefSeq" id="WP_114370153.1">
    <property type="nucleotide sequence ID" value="NZ_CP031092.1"/>
</dbReference>
<sequence>MDFYDVLTIILWGGLIAFAVTMLIRRLRTPSYLTPLTQDEFIKGYRKAQLIDVREQKDYDGGHIWGARNVPLSQLKQRLSEVRKDQQVYLYDNSGARSRQAARVIKKKTGNDNLHYLKSGFKKWTGKIKKRKK</sequence>
<feature type="transmembrane region" description="Helical" evidence="1">
    <location>
        <begin position="6"/>
        <end position="24"/>
    </location>
</feature>
<dbReference type="Pfam" id="PF00581">
    <property type="entry name" value="Rhodanese"/>
    <property type="match status" value="1"/>
</dbReference>
<dbReference type="SUPFAM" id="SSF52821">
    <property type="entry name" value="Rhodanese/Cell cycle control phosphatase"/>
    <property type="match status" value="1"/>
</dbReference>